<evidence type="ECO:0000256" key="1">
    <source>
        <dbReference type="ARBA" id="ARBA00022679"/>
    </source>
</evidence>
<evidence type="ECO:0000313" key="10">
    <source>
        <dbReference type="EMBL" id="KAK9806764.1"/>
    </source>
</evidence>
<feature type="domain" description="Methyltransferase" evidence="9">
    <location>
        <begin position="80"/>
        <end position="233"/>
    </location>
</feature>
<dbReference type="Proteomes" id="UP001489004">
    <property type="component" value="Unassembled WGS sequence"/>
</dbReference>
<dbReference type="CDD" id="cd02440">
    <property type="entry name" value="AdoMet_MTases"/>
    <property type="match status" value="1"/>
</dbReference>
<dbReference type="InterPro" id="IPR025714">
    <property type="entry name" value="Methyltranfer_dom"/>
</dbReference>
<keyword evidence="11" id="KW-1185">Reference proteome</keyword>
<dbReference type="GO" id="GO:0030791">
    <property type="term" value="F:arsenite methyltransferase activity"/>
    <property type="evidence" value="ECO:0007669"/>
    <property type="project" value="UniProtKB-EC"/>
</dbReference>
<comment type="catalytic activity">
    <reaction evidence="6">
        <text>arsenic triglutathione + [thioredoxin]-dithiol + S-adenosyl-L-methionine + 2 H2O = methylarsonous acid + [thioredoxin]-disulfide + 3 glutathione + S-adenosyl-L-homocysteine + H(+)</text>
        <dbReference type="Rhea" id="RHEA:69460"/>
        <dbReference type="Rhea" id="RHEA-COMP:10698"/>
        <dbReference type="Rhea" id="RHEA-COMP:10700"/>
        <dbReference type="ChEBI" id="CHEBI:15377"/>
        <dbReference type="ChEBI" id="CHEBI:15378"/>
        <dbReference type="ChEBI" id="CHEBI:17826"/>
        <dbReference type="ChEBI" id="CHEBI:29950"/>
        <dbReference type="ChEBI" id="CHEBI:50058"/>
        <dbReference type="ChEBI" id="CHEBI:57856"/>
        <dbReference type="ChEBI" id="CHEBI:57925"/>
        <dbReference type="ChEBI" id="CHEBI:59789"/>
        <dbReference type="ChEBI" id="CHEBI:183640"/>
        <dbReference type="EC" id="2.1.1.137"/>
    </reaction>
</comment>
<organism evidence="10 11">
    <name type="scientific">[Myrmecia] bisecta</name>
    <dbReference type="NCBI Taxonomy" id="41462"/>
    <lineage>
        <taxon>Eukaryota</taxon>
        <taxon>Viridiplantae</taxon>
        <taxon>Chlorophyta</taxon>
        <taxon>core chlorophytes</taxon>
        <taxon>Trebouxiophyceae</taxon>
        <taxon>Trebouxiales</taxon>
        <taxon>Trebouxiaceae</taxon>
        <taxon>Myrmecia</taxon>
    </lineage>
</organism>
<evidence type="ECO:0000256" key="7">
    <source>
        <dbReference type="ARBA" id="ARBA00047943"/>
    </source>
</evidence>
<comment type="similarity">
    <text evidence="3">Belongs to the methyltransferase superfamily. Arsenite methyltransferase family.</text>
</comment>
<sequence>MAVGSNDCCPTAGQEDDRIYESVKYYYGKVLSTSKDLKTSACTASGRPHQLVMDIIKRVPAEVVDKFYGCGAPLPLGIRGLRVLDLGSGSGRDCYVCASLVGPSGRVTGIDMTEKQLEVSRRHAAGFCKEVGYPESNMTFVQGHIEYLDKAGIEDESVDLVISNCVVNLSPDKARVLQEAYRVLAPGGEFYFSDVYCDRRLPAKVQKDEVLWGECISGALYVEDFRRLAHAAGFTDPRVLSSAPIEVHDAGMRRVLGNAKFYSITYRLFKLPDLLETLCEDYGQVATYKGTIEGHEHGYALDDHHFLETGKPMLVCGNTAAMLGEGNMSWLAPHFQVVGDRSVHYGLFDCSGSIASAQPSSPPAVCGAGSCC</sequence>
<reference evidence="10 11" key="1">
    <citation type="journal article" date="2024" name="Nat. Commun.">
        <title>Phylogenomics reveals the evolutionary origins of lichenization in chlorophyte algae.</title>
        <authorList>
            <person name="Puginier C."/>
            <person name="Libourel C."/>
            <person name="Otte J."/>
            <person name="Skaloud P."/>
            <person name="Haon M."/>
            <person name="Grisel S."/>
            <person name="Petersen M."/>
            <person name="Berrin J.G."/>
            <person name="Delaux P.M."/>
            <person name="Dal Grande F."/>
            <person name="Keller J."/>
        </authorList>
    </citation>
    <scope>NUCLEOTIDE SEQUENCE [LARGE SCALE GENOMIC DNA]</scope>
    <source>
        <strain evidence="10 11">SAG 2043</strain>
    </source>
</reference>
<dbReference type="PANTHER" id="PTHR43675:SF8">
    <property type="entry name" value="ARSENITE METHYLTRANSFERASE"/>
    <property type="match status" value="1"/>
</dbReference>
<evidence type="ECO:0000256" key="3">
    <source>
        <dbReference type="ARBA" id="ARBA00034487"/>
    </source>
</evidence>
<comment type="catalytic activity">
    <reaction evidence="8">
        <text>arsenic triglutathione + 3 [thioredoxin]-dithiol + 3 S-adenosyl-L-methionine = trimethylarsine + 3 [thioredoxin]-disulfide + 3 glutathione + 3 S-adenosyl-L-homocysteine + 3 H(+)</text>
        <dbReference type="Rhea" id="RHEA:69432"/>
        <dbReference type="Rhea" id="RHEA-COMP:10698"/>
        <dbReference type="Rhea" id="RHEA-COMP:10700"/>
        <dbReference type="ChEBI" id="CHEBI:15378"/>
        <dbReference type="ChEBI" id="CHEBI:27130"/>
        <dbReference type="ChEBI" id="CHEBI:29950"/>
        <dbReference type="ChEBI" id="CHEBI:50058"/>
        <dbReference type="ChEBI" id="CHEBI:57856"/>
        <dbReference type="ChEBI" id="CHEBI:57925"/>
        <dbReference type="ChEBI" id="CHEBI:59789"/>
        <dbReference type="ChEBI" id="CHEBI:183640"/>
        <dbReference type="EC" id="2.1.1.137"/>
    </reaction>
</comment>
<name>A0AAW1PEQ9_9CHLO</name>
<protein>
    <recommendedName>
        <fullName evidence="5">Arsenite methyltransferase</fullName>
        <ecNumber evidence="4">2.1.1.137</ecNumber>
    </recommendedName>
</protein>
<proteinExistence type="inferred from homology"/>
<comment type="catalytic activity">
    <reaction evidence="7">
        <text>arsenic triglutathione + 2 [thioredoxin]-dithiol + 2 S-adenosyl-L-methionine + H2O = dimethylarsinous acid + 2 [thioredoxin]-disulfide + 3 glutathione + 2 S-adenosyl-L-homocysteine + 2 H(+)</text>
        <dbReference type="Rhea" id="RHEA:69464"/>
        <dbReference type="Rhea" id="RHEA-COMP:10698"/>
        <dbReference type="Rhea" id="RHEA-COMP:10700"/>
        <dbReference type="ChEBI" id="CHEBI:15377"/>
        <dbReference type="ChEBI" id="CHEBI:15378"/>
        <dbReference type="ChEBI" id="CHEBI:23808"/>
        <dbReference type="ChEBI" id="CHEBI:29950"/>
        <dbReference type="ChEBI" id="CHEBI:50058"/>
        <dbReference type="ChEBI" id="CHEBI:57856"/>
        <dbReference type="ChEBI" id="CHEBI:57925"/>
        <dbReference type="ChEBI" id="CHEBI:59789"/>
        <dbReference type="ChEBI" id="CHEBI:183640"/>
        <dbReference type="EC" id="2.1.1.137"/>
    </reaction>
</comment>
<dbReference type="AlphaFoldDB" id="A0AAW1PEQ9"/>
<evidence type="ECO:0000256" key="2">
    <source>
        <dbReference type="ARBA" id="ARBA00022691"/>
    </source>
</evidence>
<dbReference type="EC" id="2.1.1.137" evidence="4"/>
<keyword evidence="1" id="KW-0808">Transferase</keyword>
<keyword evidence="2" id="KW-0949">S-adenosyl-L-methionine</keyword>
<dbReference type="EMBL" id="JALJOR010000013">
    <property type="protein sequence ID" value="KAK9806764.1"/>
    <property type="molecule type" value="Genomic_DNA"/>
</dbReference>
<evidence type="ECO:0000256" key="6">
    <source>
        <dbReference type="ARBA" id="ARBA00047941"/>
    </source>
</evidence>
<dbReference type="Gene3D" id="3.40.5.100">
    <property type="match status" value="1"/>
</dbReference>
<accession>A0AAW1PEQ9</accession>
<dbReference type="Pfam" id="PF13847">
    <property type="entry name" value="Methyltransf_31"/>
    <property type="match status" value="1"/>
</dbReference>
<gene>
    <name evidence="10" type="ORF">WJX72_001784</name>
</gene>
<dbReference type="PANTHER" id="PTHR43675">
    <property type="entry name" value="ARSENITE METHYLTRANSFERASE"/>
    <property type="match status" value="1"/>
</dbReference>
<evidence type="ECO:0000313" key="11">
    <source>
        <dbReference type="Proteomes" id="UP001489004"/>
    </source>
</evidence>
<evidence type="ECO:0000259" key="9">
    <source>
        <dbReference type="Pfam" id="PF13847"/>
    </source>
</evidence>
<dbReference type="InterPro" id="IPR026669">
    <property type="entry name" value="Arsenite_MeTrfase-like"/>
</dbReference>
<dbReference type="SUPFAM" id="SSF53335">
    <property type="entry name" value="S-adenosyl-L-methionine-dependent methyltransferases"/>
    <property type="match status" value="1"/>
</dbReference>
<comment type="caution">
    <text evidence="10">The sequence shown here is derived from an EMBL/GenBank/DDBJ whole genome shotgun (WGS) entry which is preliminary data.</text>
</comment>
<evidence type="ECO:0000256" key="5">
    <source>
        <dbReference type="ARBA" id="ARBA00034545"/>
    </source>
</evidence>
<evidence type="ECO:0000256" key="8">
    <source>
        <dbReference type="ARBA" id="ARBA00048428"/>
    </source>
</evidence>
<dbReference type="Gene3D" id="3.40.50.150">
    <property type="entry name" value="Vaccinia Virus protein VP39"/>
    <property type="match status" value="1"/>
</dbReference>
<evidence type="ECO:0000256" key="4">
    <source>
        <dbReference type="ARBA" id="ARBA00034521"/>
    </source>
</evidence>
<dbReference type="InterPro" id="IPR029063">
    <property type="entry name" value="SAM-dependent_MTases_sf"/>
</dbReference>